<dbReference type="EMBL" id="CP136336">
    <property type="protein sequence ID" value="WOB10147.1"/>
    <property type="molecule type" value="Genomic_DNA"/>
</dbReference>
<dbReference type="Proteomes" id="UP001303946">
    <property type="component" value="Chromosome"/>
</dbReference>
<keyword evidence="2 3" id="KW-0808">Transferase</keyword>
<reference evidence="3 4" key="1">
    <citation type="submission" date="2023-10" db="EMBL/GenBank/DDBJ databases">
        <title>Bacteria for the degradation of biodegradable plastic PBAT(Polybutylene adipate terephthalate).</title>
        <authorList>
            <person name="Weon H.-Y."/>
            <person name="Yeon J."/>
        </authorList>
    </citation>
    <scope>NUCLEOTIDE SEQUENCE [LARGE SCALE GENOMIC DNA]</scope>
    <source>
        <strain evidence="3 4">SBD 7-3</strain>
    </source>
</reference>
<dbReference type="InterPro" id="IPR011004">
    <property type="entry name" value="Trimer_LpxA-like_sf"/>
</dbReference>
<dbReference type="GO" id="GO:0016746">
    <property type="term" value="F:acyltransferase activity"/>
    <property type="evidence" value="ECO:0007669"/>
    <property type="project" value="UniProtKB-KW"/>
</dbReference>
<dbReference type="RefSeq" id="WP_316703048.1">
    <property type="nucleotide sequence ID" value="NZ_CP136336.1"/>
</dbReference>
<dbReference type="CDD" id="cd04647">
    <property type="entry name" value="LbH_MAT_like"/>
    <property type="match status" value="1"/>
</dbReference>
<evidence type="ECO:0000313" key="4">
    <source>
        <dbReference type="Proteomes" id="UP001303946"/>
    </source>
</evidence>
<gene>
    <name evidence="3" type="ORF">RXV79_08780</name>
</gene>
<keyword evidence="3" id="KW-0012">Acyltransferase</keyword>
<dbReference type="SUPFAM" id="SSF51161">
    <property type="entry name" value="Trimeric LpxA-like enzymes"/>
    <property type="match status" value="1"/>
</dbReference>
<dbReference type="EC" id="2.3.1.-" evidence="3"/>
<accession>A0ABZ0CYS6</accession>
<evidence type="ECO:0000256" key="1">
    <source>
        <dbReference type="ARBA" id="ARBA00007274"/>
    </source>
</evidence>
<dbReference type="PANTHER" id="PTHR23416">
    <property type="entry name" value="SIALIC ACID SYNTHASE-RELATED"/>
    <property type="match status" value="1"/>
</dbReference>
<dbReference type="Pfam" id="PF14602">
    <property type="entry name" value="Hexapep_2"/>
    <property type="match status" value="1"/>
</dbReference>
<dbReference type="PANTHER" id="PTHR23416:SF23">
    <property type="entry name" value="ACETYLTRANSFERASE C18B11.09C-RELATED"/>
    <property type="match status" value="1"/>
</dbReference>
<evidence type="ECO:0000256" key="2">
    <source>
        <dbReference type="ARBA" id="ARBA00022679"/>
    </source>
</evidence>
<dbReference type="InterPro" id="IPR001451">
    <property type="entry name" value="Hexapep"/>
</dbReference>
<protein>
    <submittedName>
        <fullName evidence="3">Acyltransferase</fullName>
        <ecNumber evidence="3">2.3.1.-</ecNumber>
    </submittedName>
</protein>
<evidence type="ECO:0000313" key="3">
    <source>
        <dbReference type="EMBL" id="WOB10147.1"/>
    </source>
</evidence>
<organism evidence="3 4">
    <name type="scientific">Piscinibacter gummiphilus</name>
    <dbReference type="NCBI Taxonomy" id="946333"/>
    <lineage>
        <taxon>Bacteria</taxon>
        <taxon>Pseudomonadati</taxon>
        <taxon>Pseudomonadota</taxon>
        <taxon>Betaproteobacteria</taxon>
        <taxon>Burkholderiales</taxon>
        <taxon>Sphaerotilaceae</taxon>
        <taxon>Piscinibacter</taxon>
    </lineage>
</organism>
<proteinExistence type="inferred from homology"/>
<keyword evidence="4" id="KW-1185">Reference proteome</keyword>
<name>A0ABZ0CYS6_9BURK</name>
<dbReference type="InterPro" id="IPR051159">
    <property type="entry name" value="Hexapeptide_acetyltransf"/>
</dbReference>
<dbReference type="Gene3D" id="2.160.10.10">
    <property type="entry name" value="Hexapeptide repeat proteins"/>
    <property type="match status" value="1"/>
</dbReference>
<comment type="similarity">
    <text evidence="1">Belongs to the transferase hexapeptide repeat family.</text>
</comment>
<sequence length="226" mass="24254">MKTLFERLAARMQKLSPPDLESMVRGFLIQYFFHISDRQRIEVVGEGRKSINLLTPTQFKGHGRIVLSNTAVFGVPRSPGHHGCSYIESRTPTSLIQIGAGTVFNNRAFILSEGASVTFGERVLVGPELHVADSNSHQLDVPNRAKPDDNPRPVVIGDDVFIGSRVTVLKGVRIGRGCIVSAGAVVTSNFVAPDYSVVAGNPARIVGRVPGAPEETSSPATQELAA</sequence>